<organism evidence="1 2">
    <name type="scientific">Aliikangiella marina</name>
    <dbReference type="NCBI Taxonomy" id="1712262"/>
    <lineage>
        <taxon>Bacteria</taxon>
        <taxon>Pseudomonadati</taxon>
        <taxon>Pseudomonadota</taxon>
        <taxon>Gammaproteobacteria</taxon>
        <taxon>Oceanospirillales</taxon>
        <taxon>Pleioneaceae</taxon>
        <taxon>Aliikangiella</taxon>
    </lineage>
</organism>
<protein>
    <submittedName>
        <fullName evidence="1">DUF3619 family protein</fullName>
    </submittedName>
</protein>
<gene>
    <name evidence="1" type="ORF">FLL45_09690</name>
</gene>
<evidence type="ECO:0000313" key="2">
    <source>
        <dbReference type="Proteomes" id="UP000317839"/>
    </source>
</evidence>
<name>A0A545TDD6_9GAMM</name>
<dbReference type="EMBL" id="VIKR01000002">
    <property type="protein sequence ID" value="TQV75201.1"/>
    <property type="molecule type" value="Genomic_DNA"/>
</dbReference>
<keyword evidence="2" id="KW-1185">Reference proteome</keyword>
<dbReference type="Proteomes" id="UP000317839">
    <property type="component" value="Unassembled WGS sequence"/>
</dbReference>
<reference evidence="1 2" key="1">
    <citation type="submission" date="2019-06" db="EMBL/GenBank/DDBJ databases">
        <title>Draft genome of Aliikangiella marina GYP-15.</title>
        <authorList>
            <person name="Wang G."/>
        </authorList>
    </citation>
    <scope>NUCLEOTIDE SEQUENCE [LARGE SCALE GENOMIC DNA]</scope>
    <source>
        <strain evidence="1 2">GYP-15</strain>
    </source>
</reference>
<sequence length="112" mass="12796">MNDDSKVETQINQALDDSVENLSPDVRRRLNQIRMRATEQKTSGFPIWKTAGAVSFAVVMGLVFQLAPNQQEAQNETFAQILEDDLLQEDLEMLEELEFIYWMAEESDSAVL</sequence>
<dbReference type="RefSeq" id="WP_142941817.1">
    <property type="nucleotide sequence ID" value="NZ_VIKR01000002.1"/>
</dbReference>
<comment type="caution">
    <text evidence="1">The sequence shown here is derived from an EMBL/GenBank/DDBJ whole genome shotgun (WGS) entry which is preliminary data.</text>
</comment>
<dbReference type="AlphaFoldDB" id="A0A545TDD6"/>
<evidence type="ECO:0000313" key="1">
    <source>
        <dbReference type="EMBL" id="TQV75201.1"/>
    </source>
</evidence>
<proteinExistence type="predicted"/>
<dbReference type="OrthoDB" id="6198746at2"/>
<accession>A0A545TDD6</accession>